<protein>
    <submittedName>
        <fullName evidence="1">Uncharacterized protein</fullName>
    </submittedName>
</protein>
<proteinExistence type="predicted"/>
<keyword evidence="2" id="KW-1185">Reference proteome</keyword>
<gene>
    <name evidence="1" type="ORF">L21SP2_3246</name>
</gene>
<dbReference type="AlphaFoldDB" id="V5WNJ6"/>
<accession>V5WNJ6</accession>
<name>V5WNJ6_9SPIO</name>
<dbReference type="KEGG" id="slr:L21SP2_3246"/>
<sequence>MMPFYPHHPRGYRNFEQFPDLITVWYAVWRYVGSAETEPPQEDGT</sequence>
<evidence type="ECO:0000313" key="2">
    <source>
        <dbReference type="Proteomes" id="UP000018680"/>
    </source>
</evidence>
<dbReference type="Proteomes" id="UP000018680">
    <property type="component" value="Chromosome"/>
</dbReference>
<dbReference type="HOGENOM" id="CLU_3205092_0_0_12"/>
<reference evidence="1 2" key="1">
    <citation type="journal article" date="2015" name="Stand. Genomic Sci.">
        <title>Complete genome sequence and description of Salinispira pacifica gen. nov., sp. nov., a novel spirochaete isolated form a hypersaline microbial mat.</title>
        <authorList>
            <person name="Ben Hania W."/>
            <person name="Joseph M."/>
            <person name="Schumann P."/>
            <person name="Bunk B."/>
            <person name="Fiebig A."/>
            <person name="Sproer C."/>
            <person name="Klenk H.P."/>
            <person name="Fardeau M.L."/>
            <person name="Spring S."/>
        </authorList>
    </citation>
    <scope>NUCLEOTIDE SEQUENCE [LARGE SCALE GENOMIC DNA]</scope>
    <source>
        <strain evidence="1 2">L21-RPul-D2</strain>
    </source>
</reference>
<evidence type="ECO:0000313" key="1">
    <source>
        <dbReference type="EMBL" id="AHC16586.1"/>
    </source>
</evidence>
<organism evidence="1 2">
    <name type="scientific">Salinispira pacifica</name>
    <dbReference type="NCBI Taxonomy" id="1307761"/>
    <lineage>
        <taxon>Bacteria</taxon>
        <taxon>Pseudomonadati</taxon>
        <taxon>Spirochaetota</taxon>
        <taxon>Spirochaetia</taxon>
        <taxon>Spirochaetales</taxon>
        <taxon>Spirochaetaceae</taxon>
        <taxon>Salinispira</taxon>
    </lineage>
</organism>
<dbReference type="EMBL" id="CP006939">
    <property type="protein sequence ID" value="AHC16586.1"/>
    <property type="molecule type" value="Genomic_DNA"/>
</dbReference>